<dbReference type="GO" id="GO:0004674">
    <property type="term" value="F:protein serine/threonine kinase activity"/>
    <property type="evidence" value="ECO:0007669"/>
    <property type="project" value="UniProtKB-KW"/>
</dbReference>
<comment type="function">
    <text evidence="7">Binds to sigma F and blocks its ability to form an RNA polymerase holoenzyme (E-sigma F). Phosphorylates SpoIIAA on a serine residue. This phosphorylation may enable SpoIIAA to act as an anti-anti-sigma factor that counteracts SpoIIAB and thus releases sigma F from inhibition.</text>
</comment>
<dbReference type="RefSeq" id="WP_304541467.1">
    <property type="nucleotide sequence ID" value="NZ_JARPTC010000005.1"/>
</dbReference>
<dbReference type="InterPro" id="IPR050267">
    <property type="entry name" value="Anti-sigma-factor_SerPK"/>
</dbReference>
<proteinExistence type="inferred from homology"/>
<dbReference type="EC" id="2.7.11.1" evidence="7"/>
<dbReference type="GO" id="GO:0005524">
    <property type="term" value="F:ATP binding"/>
    <property type="evidence" value="ECO:0007669"/>
    <property type="project" value="UniProtKB-KW"/>
</dbReference>
<dbReference type="GO" id="GO:0030435">
    <property type="term" value="P:sporulation resulting in formation of a cellular spore"/>
    <property type="evidence" value="ECO:0007669"/>
    <property type="project" value="UniProtKB-KW"/>
</dbReference>
<dbReference type="HAMAP" id="MF_00637">
    <property type="entry name" value="Anti_sigma_F"/>
    <property type="match status" value="1"/>
</dbReference>
<dbReference type="Proteomes" id="UP001172911">
    <property type="component" value="Unassembled WGS sequence"/>
</dbReference>
<evidence type="ECO:0000256" key="4">
    <source>
        <dbReference type="ARBA" id="ARBA00022777"/>
    </source>
</evidence>
<evidence type="ECO:0000256" key="3">
    <source>
        <dbReference type="ARBA" id="ARBA00022741"/>
    </source>
</evidence>
<dbReference type="PANTHER" id="PTHR35526">
    <property type="entry name" value="ANTI-SIGMA-F FACTOR RSBW-RELATED"/>
    <property type="match status" value="1"/>
</dbReference>
<dbReference type="PANTHER" id="PTHR35526:SF3">
    <property type="entry name" value="ANTI-SIGMA-F FACTOR RSBW"/>
    <property type="match status" value="1"/>
</dbReference>
<dbReference type="AlphaFoldDB" id="A0AAW7Z9X4"/>
<dbReference type="InterPro" id="IPR036890">
    <property type="entry name" value="HATPase_C_sf"/>
</dbReference>
<keyword evidence="4 7" id="KW-0418">Kinase</keyword>
<gene>
    <name evidence="7 9" type="primary">spoIIAB</name>
    <name evidence="9" type="ORF">P6N53_04290</name>
</gene>
<comment type="caution">
    <text evidence="9">The sequence shown here is derived from an EMBL/GenBank/DDBJ whole genome shotgun (WGS) entry which is preliminary data.</text>
</comment>
<evidence type="ECO:0000259" key="8">
    <source>
        <dbReference type="SMART" id="SM00387"/>
    </source>
</evidence>
<accession>A0AAW7Z9X4</accession>
<comment type="catalytic activity">
    <reaction evidence="7">
        <text>L-seryl-[protein] + ATP = O-phospho-L-seryl-[protein] + ADP + H(+)</text>
        <dbReference type="Rhea" id="RHEA:17989"/>
        <dbReference type="Rhea" id="RHEA-COMP:9863"/>
        <dbReference type="Rhea" id="RHEA-COMP:11604"/>
        <dbReference type="ChEBI" id="CHEBI:15378"/>
        <dbReference type="ChEBI" id="CHEBI:29999"/>
        <dbReference type="ChEBI" id="CHEBI:30616"/>
        <dbReference type="ChEBI" id="CHEBI:83421"/>
        <dbReference type="ChEBI" id="CHEBI:456216"/>
        <dbReference type="EC" id="2.7.11.1"/>
    </reaction>
</comment>
<dbReference type="InterPro" id="IPR010194">
    <property type="entry name" value="Anti-sigma_F"/>
</dbReference>
<dbReference type="GO" id="GO:0016989">
    <property type="term" value="F:sigma factor antagonist activity"/>
    <property type="evidence" value="ECO:0007669"/>
    <property type="project" value="InterPro"/>
</dbReference>
<keyword evidence="6 7" id="KW-0749">Sporulation</keyword>
<keyword evidence="1 7" id="KW-0723">Serine/threonine-protein kinase</keyword>
<feature type="domain" description="Histidine kinase/HSP90-like ATPase" evidence="8">
    <location>
        <begin position="37"/>
        <end position="140"/>
    </location>
</feature>
<dbReference type="SMART" id="SM00387">
    <property type="entry name" value="HATPase_c"/>
    <property type="match status" value="1"/>
</dbReference>
<evidence type="ECO:0000256" key="6">
    <source>
        <dbReference type="ARBA" id="ARBA00022969"/>
    </source>
</evidence>
<dbReference type="Pfam" id="PF13581">
    <property type="entry name" value="HATPase_c_2"/>
    <property type="match status" value="1"/>
</dbReference>
<comment type="similarity">
    <text evidence="7">Belongs to the anti-sigma-factor family.</text>
</comment>
<reference evidence="9" key="1">
    <citation type="journal article" date="2023" name="J. Hazard. Mater.">
        <title>Anaerobic biodegradation of pyrene and benzo[a]pyrene by a new sulfate-reducing Desulforamulus aquiferis strain DSA.</title>
        <authorList>
            <person name="Zhang Z."/>
            <person name="Sun J."/>
            <person name="Gong X."/>
            <person name="Wang C."/>
            <person name="Wang H."/>
        </authorList>
    </citation>
    <scope>NUCLEOTIDE SEQUENCE</scope>
    <source>
        <strain evidence="9">DSA</strain>
    </source>
</reference>
<dbReference type="EMBL" id="JARPTC010000005">
    <property type="protein sequence ID" value="MDO7786439.1"/>
    <property type="molecule type" value="Genomic_DNA"/>
</dbReference>
<dbReference type="Gene3D" id="3.30.565.10">
    <property type="entry name" value="Histidine kinase-like ATPase, C-terminal domain"/>
    <property type="match status" value="1"/>
</dbReference>
<dbReference type="SUPFAM" id="SSF55874">
    <property type="entry name" value="ATPase domain of HSP90 chaperone/DNA topoisomerase II/histidine kinase"/>
    <property type="match status" value="1"/>
</dbReference>
<dbReference type="NCBIfam" id="TIGR01925">
    <property type="entry name" value="spIIAB"/>
    <property type="match status" value="1"/>
</dbReference>
<name>A0AAW7Z9X4_9FIRM</name>
<organism evidence="9 10">
    <name type="scientific">Desulforamulus aquiferis</name>
    <dbReference type="NCBI Taxonomy" id="1397668"/>
    <lineage>
        <taxon>Bacteria</taxon>
        <taxon>Bacillati</taxon>
        <taxon>Bacillota</taxon>
        <taxon>Clostridia</taxon>
        <taxon>Eubacteriales</taxon>
        <taxon>Peptococcaceae</taxon>
        <taxon>Desulforamulus</taxon>
    </lineage>
</organism>
<dbReference type="GO" id="GO:0042174">
    <property type="term" value="P:negative regulation of sporulation resulting in formation of a cellular spore"/>
    <property type="evidence" value="ECO:0007669"/>
    <property type="project" value="InterPro"/>
</dbReference>
<evidence type="ECO:0000256" key="7">
    <source>
        <dbReference type="HAMAP-Rule" id="MF_00637"/>
    </source>
</evidence>
<comment type="catalytic activity">
    <reaction evidence="7">
        <text>L-threonyl-[protein] + ATP = O-phospho-L-threonyl-[protein] + ADP + H(+)</text>
        <dbReference type="Rhea" id="RHEA:46608"/>
        <dbReference type="Rhea" id="RHEA-COMP:11060"/>
        <dbReference type="Rhea" id="RHEA-COMP:11605"/>
        <dbReference type="ChEBI" id="CHEBI:15378"/>
        <dbReference type="ChEBI" id="CHEBI:30013"/>
        <dbReference type="ChEBI" id="CHEBI:30616"/>
        <dbReference type="ChEBI" id="CHEBI:61977"/>
        <dbReference type="ChEBI" id="CHEBI:456216"/>
        <dbReference type="EC" id="2.7.11.1"/>
    </reaction>
</comment>
<dbReference type="GO" id="GO:0030436">
    <property type="term" value="P:asexual sporulation"/>
    <property type="evidence" value="ECO:0007669"/>
    <property type="project" value="UniProtKB-UniRule"/>
</dbReference>
<dbReference type="InterPro" id="IPR003594">
    <property type="entry name" value="HATPase_dom"/>
</dbReference>
<evidence type="ECO:0000313" key="10">
    <source>
        <dbReference type="Proteomes" id="UP001172911"/>
    </source>
</evidence>
<keyword evidence="3 7" id="KW-0547">Nucleotide-binding</keyword>
<evidence type="ECO:0000256" key="1">
    <source>
        <dbReference type="ARBA" id="ARBA00022527"/>
    </source>
</evidence>
<evidence type="ECO:0000256" key="2">
    <source>
        <dbReference type="ARBA" id="ARBA00022679"/>
    </source>
</evidence>
<evidence type="ECO:0000313" key="9">
    <source>
        <dbReference type="EMBL" id="MDO7786439.1"/>
    </source>
</evidence>
<protein>
    <recommendedName>
        <fullName evidence="7">Anti-sigma F factor</fullName>
        <ecNumber evidence="7">2.7.11.1</ecNumber>
    </recommendedName>
    <alternativeName>
        <fullName evidence="7">Stage II sporulation protein AB</fullName>
    </alternativeName>
</protein>
<evidence type="ECO:0000256" key="5">
    <source>
        <dbReference type="ARBA" id="ARBA00022840"/>
    </source>
</evidence>
<sequence>MKAVNCCSIEFHSIAENVSFARVAVAAFASQLDCTLPELEEIKVAVSEAVGNAIIHGYRKQTDKTVRLTVKIYKEGLEIIVEDSGQGIDDIDLAMQPAYSTDPERMGLGFVFMQSFSDRLRVESTPGLGTTVTMFKHIGIRGAKARAN</sequence>
<keyword evidence="2 7" id="KW-0808">Transferase</keyword>
<reference evidence="9" key="2">
    <citation type="submission" date="2023-03" db="EMBL/GenBank/DDBJ databases">
        <authorList>
            <person name="Zhang Z."/>
        </authorList>
    </citation>
    <scope>NUCLEOTIDE SEQUENCE</scope>
    <source>
        <strain evidence="9">DSA</strain>
    </source>
</reference>
<keyword evidence="5 7" id="KW-0067">ATP-binding</keyword>
<keyword evidence="10" id="KW-1185">Reference proteome</keyword>